<evidence type="ECO:0000313" key="2">
    <source>
        <dbReference type="Proteomes" id="UP000822476"/>
    </source>
</evidence>
<reference evidence="1" key="1">
    <citation type="submission" date="2019-07" db="EMBL/GenBank/DDBJ databases">
        <title>Annotation for the trematode Paragonimus miyazaki's.</title>
        <authorList>
            <person name="Choi Y.-J."/>
        </authorList>
    </citation>
    <scope>NUCLEOTIDE SEQUENCE</scope>
    <source>
        <strain evidence="1">Japan</strain>
    </source>
</reference>
<organism evidence="1 2">
    <name type="scientific">Paragonimus skrjabini miyazakii</name>
    <dbReference type="NCBI Taxonomy" id="59628"/>
    <lineage>
        <taxon>Eukaryota</taxon>
        <taxon>Metazoa</taxon>
        <taxon>Spiralia</taxon>
        <taxon>Lophotrochozoa</taxon>
        <taxon>Platyhelminthes</taxon>
        <taxon>Trematoda</taxon>
        <taxon>Digenea</taxon>
        <taxon>Plagiorchiida</taxon>
        <taxon>Troglotremata</taxon>
        <taxon>Troglotrematidae</taxon>
        <taxon>Paragonimus</taxon>
    </lineage>
</organism>
<dbReference type="EMBL" id="JTDE01004076">
    <property type="protein sequence ID" value="KAF7255325.1"/>
    <property type="molecule type" value="Genomic_DNA"/>
</dbReference>
<evidence type="ECO:0000313" key="1">
    <source>
        <dbReference type="EMBL" id="KAF7255325.1"/>
    </source>
</evidence>
<comment type="caution">
    <text evidence="1">The sequence shown here is derived from an EMBL/GenBank/DDBJ whole genome shotgun (WGS) entry which is preliminary data.</text>
</comment>
<sequence>MLALHLLPTPASSTCSECFFLLNGPLRPSSSFNAVLGRSNLQSAYHFVHGSSVRGVRVILEPSLGLLSVTTIIASSQASNLEDGKKCVGVGRTKTTE</sequence>
<proteinExistence type="predicted"/>
<dbReference type="Proteomes" id="UP000822476">
    <property type="component" value="Unassembled WGS sequence"/>
</dbReference>
<accession>A0A8S9YKG4</accession>
<keyword evidence="2" id="KW-1185">Reference proteome</keyword>
<name>A0A8S9YKG4_9TREM</name>
<dbReference type="AlphaFoldDB" id="A0A8S9YKG4"/>
<protein>
    <submittedName>
        <fullName evidence="1">Uncharacterized protein</fullName>
    </submittedName>
</protein>
<gene>
    <name evidence="1" type="ORF">EG68_07694</name>
</gene>